<proteinExistence type="predicted"/>
<dbReference type="EMBL" id="JAEPRD010000063">
    <property type="protein sequence ID" value="KAG2202201.1"/>
    <property type="molecule type" value="Genomic_DNA"/>
</dbReference>
<dbReference type="OrthoDB" id="60858at2759"/>
<feature type="transmembrane region" description="Helical" evidence="1">
    <location>
        <begin position="105"/>
        <end position="124"/>
    </location>
</feature>
<comment type="caution">
    <text evidence="2">The sequence shown here is derived from an EMBL/GenBank/DDBJ whole genome shotgun (WGS) entry which is preliminary data.</text>
</comment>
<name>A0A8H7R2Z3_9FUNG</name>
<dbReference type="PANTHER" id="PTHR37919">
    <property type="entry name" value="PROTEIN CBG05606"/>
    <property type="match status" value="1"/>
</dbReference>
<accession>A0A8H7R2Z3</accession>
<keyword evidence="1" id="KW-1133">Transmembrane helix</keyword>
<dbReference type="Proteomes" id="UP000603453">
    <property type="component" value="Unassembled WGS sequence"/>
</dbReference>
<organism evidence="2 3">
    <name type="scientific">Mucor saturninus</name>
    <dbReference type="NCBI Taxonomy" id="64648"/>
    <lineage>
        <taxon>Eukaryota</taxon>
        <taxon>Fungi</taxon>
        <taxon>Fungi incertae sedis</taxon>
        <taxon>Mucoromycota</taxon>
        <taxon>Mucoromycotina</taxon>
        <taxon>Mucoromycetes</taxon>
        <taxon>Mucorales</taxon>
        <taxon>Mucorineae</taxon>
        <taxon>Mucoraceae</taxon>
        <taxon>Mucor</taxon>
    </lineage>
</organism>
<dbReference type="PANTHER" id="PTHR37919:SF2">
    <property type="entry name" value="EXPERA DOMAIN-CONTAINING PROTEIN"/>
    <property type="match status" value="1"/>
</dbReference>
<dbReference type="AlphaFoldDB" id="A0A8H7R2Z3"/>
<evidence type="ECO:0000313" key="2">
    <source>
        <dbReference type="EMBL" id="KAG2202201.1"/>
    </source>
</evidence>
<keyword evidence="1" id="KW-0812">Transmembrane</keyword>
<evidence type="ECO:0000256" key="1">
    <source>
        <dbReference type="SAM" id="Phobius"/>
    </source>
</evidence>
<protein>
    <submittedName>
        <fullName evidence="2">Uncharacterized protein</fullName>
    </submittedName>
</protein>
<reference evidence="2" key="1">
    <citation type="submission" date="2020-12" db="EMBL/GenBank/DDBJ databases">
        <title>Metabolic potential, ecology and presence of endohyphal bacteria is reflected in genomic diversity of Mucoromycotina.</title>
        <authorList>
            <person name="Muszewska A."/>
            <person name="Okrasinska A."/>
            <person name="Steczkiewicz K."/>
            <person name="Drgas O."/>
            <person name="Orlowska M."/>
            <person name="Perlinska-Lenart U."/>
            <person name="Aleksandrzak-Piekarczyk T."/>
            <person name="Szatraj K."/>
            <person name="Zielenkiewicz U."/>
            <person name="Pilsyk S."/>
            <person name="Malc E."/>
            <person name="Mieczkowski P."/>
            <person name="Kruszewska J.S."/>
            <person name="Biernat P."/>
            <person name="Pawlowska J."/>
        </authorList>
    </citation>
    <scope>NUCLEOTIDE SEQUENCE</scope>
    <source>
        <strain evidence="2">WA0000017839</strain>
    </source>
</reference>
<evidence type="ECO:0000313" key="3">
    <source>
        <dbReference type="Proteomes" id="UP000603453"/>
    </source>
</evidence>
<gene>
    <name evidence="2" type="ORF">INT47_002120</name>
</gene>
<keyword evidence="3" id="KW-1185">Reference proteome</keyword>
<sequence length="178" mass="20308">MTLKTSNQVPTWIKSWFFLSSLVVTWDFCYCLLRPWSMEGGSLNFIWKPYNLYAKIDHFYGVQAFVSQDGFTGAQATMNIVETFLNFFYLYLLGREDVSVGQANLVGFSSALMTCSKTVLYWLVEPFSGYQHIGHNSIRDLITLWIIPNGLWIVVPGAVIYTLGKDIISRLGTHPKQI</sequence>
<keyword evidence="1" id="KW-0472">Membrane</keyword>
<feature type="transmembrane region" description="Helical" evidence="1">
    <location>
        <begin position="144"/>
        <end position="164"/>
    </location>
</feature>
<feature type="transmembrane region" description="Helical" evidence="1">
    <location>
        <begin position="12"/>
        <end position="33"/>
    </location>
</feature>